<accession>A0A7V7UG50</accession>
<dbReference type="RefSeq" id="WP_151145038.1">
    <property type="nucleotide sequence ID" value="NZ_WAGX01000005.1"/>
</dbReference>
<evidence type="ECO:0000313" key="3">
    <source>
        <dbReference type="Proteomes" id="UP000461768"/>
    </source>
</evidence>
<reference evidence="2 3" key="2">
    <citation type="submission" date="2020-02" db="EMBL/GenBank/DDBJ databases">
        <title>Candidatus Galacturonibacter soehngenii shows hetero-acetogenic catabolism of galacturonic acid but lacks a canonical carbon monoxide dehydrogenase/acetyl-CoA synthase complex.</title>
        <authorList>
            <person name="Diender M."/>
            <person name="Stouten G.R."/>
            <person name="Petersen J.F."/>
            <person name="Nielsen P.H."/>
            <person name="Dueholm M.S."/>
            <person name="Pronk J.T."/>
            <person name="Van Loosdrecht M.C.M."/>
        </authorList>
    </citation>
    <scope>NUCLEOTIDE SEQUENCE [LARGE SCALE GENOMIC DNA]</scope>
    <source>
        <strain evidence="2">GalUA</strain>
    </source>
</reference>
<dbReference type="AlphaFoldDB" id="A0A7V7UG50"/>
<reference evidence="2 3" key="1">
    <citation type="submission" date="2019-09" db="EMBL/GenBank/DDBJ databases">
        <authorList>
            <person name="Valk L.C."/>
        </authorList>
    </citation>
    <scope>NUCLEOTIDE SEQUENCE [LARGE SCALE GENOMIC DNA]</scope>
    <source>
        <strain evidence="2">GalUA</strain>
    </source>
</reference>
<dbReference type="EMBL" id="WAGX01000005">
    <property type="protein sequence ID" value="KAB1438131.1"/>
    <property type="molecule type" value="Genomic_DNA"/>
</dbReference>
<evidence type="ECO:0000313" key="2">
    <source>
        <dbReference type="EMBL" id="KAB1438131.1"/>
    </source>
</evidence>
<dbReference type="Proteomes" id="UP000461768">
    <property type="component" value="Unassembled WGS sequence"/>
</dbReference>
<protein>
    <submittedName>
        <fullName evidence="2">ABC transporter permease</fullName>
    </submittedName>
</protein>
<organism evidence="2 3">
    <name type="scientific">Candidatus Galacturonatibacter soehngenii</name>
    <dbReference type="NCBI Taxonomy" id="2307010"/>
    <lineage>
        <taxon>Bacteria</taxon>
        <taxon>Bacillati</taxon>
        <taxon>Bacillota</taxon>
        <taxon>Clostridia</taxon>
        <taxon>Lachnospirales</taxon>
        <taxon>Lachnospiraceae</taxon>
        <taxon>Candidatus Galacturonatibacter</taxon>
    </lineage>
</organism>
<comment type="caution">
    <text evidence="2">The sequence shown here is derived from an EMBL/GenBank/DDBJ whole genome shotgun (WGS) entry which is preliminary data.</text>
</comment>
<keyword evidence="3" id="KW-1185">Reference proteome</keyword>
<feature type="transmembrane region" description="Helical" evidence="1">
    <location>
        <begin position="309"/>
        <end position="332"/>
    </location>
</feature>
<name>A0A7V7UG50_9FIRM</name>
<feature type="transmembrane region" description="Helical" evidence="1">
    <location>
        <begin position="243"/>
        <end position="262"/>
    </location>
</feature>
<keyword evidence="1" id="KW-0812">Transmembrane</keyword>
<sequence>MNKKNISLFFLIALVVLTWGGCIYLQRYAVKNYDGISLRLEGVGVKQGELEAALKQEQSKNADKSWRITAWNRGPRITIHNNKLNTTTKTRIITVFGEMAKVCPFQIKSGSFCYEKDTLGCVIDEKTAYDLFRDKNVVGNTITYESKQYVIRGIVKSKEQLVIIINNDEKTSFTNLEMKLEDGTGVAAINFLNDYQLTSDYITVLEGSFYVRLLYNTAIFPAVYIWIYLVVFFLKKAYTKRNILLQCFVYTLVTVLISYVFFKTTRLYFPDRWIPTRWSDFSFWSRIAKEWRVKWTDFSYLIPLQKDTILRNTILLCNVMSIVTTLEIALLLKQWKNDN</sequence>
<dbReference type="OrthoDB" id="1864188at2"/>
<proteinExistence type="predicted"/>
<feature type="transmembrane region" description="Helical" evidence="1">
    <location>
        <begin position="213"/>
        <end position="234"/>
    </location>
</feature>
<keyword evidence="1" id="KW-0472">Membrane</keyword>
<keyword evidence="1" id="KW-1133">Transmembrane helix</keyword>
<dbReference type="PROSITE" id="PS51257">
    <property type="entry name" value="PROKAR_LIPOPROTEIN"/>
    <property type="match status" value="1"/>
</dbReference>
<gene>
    <name evidence="2" type="ORF">F7O84_11260</name>
</gene>
<evidence type="ECO:0000256" key="1">
    <source>
        <dbReference type="SAM" id="Phobius"/>
    </source>
</evidence>